<evidence type="ECO:0000259" key="3">
    <source>
        <dbReference type="PROSITE" id="PS51371"/>
    </source>
</evidence>
<dbReference type="PANTHER" id="PTHR43080">
    <property type="entry name" value="CBS DOMAIN-CONTAINING PROTEIN CBSX3, MITOCHONDRIAL"/>
    <property type="match status" value="1"/>
</dbReference>
<evidence type="ECO:0000256" key="2">
    <source>
        <dbReference type="PROSITE-ProRule" id="PRU00703"/>
    </source>
</evidence>
<dbReference type="Pfam" id="PF00571">
    <property type="entry name" value="CBS"/>
    <property type="match status" value="2"/>
</dbReference>
<sequence>MAHTFVKDVMISDLASLDYSTSIKDAAKLMDEKNVGCIIVTKNKLPIGILTERDFVKRIAAKEKLLTSPIEEVMSSPIIEIDPNETVWEAAQIMKTKNIHKLPVKKDNQIIGIVTTTDLVKICSVGSDSEMRRICDQIITRMQKQ</sequence>
<evidence type="ECO:0000256" key="1">
    <source>
        <dbReference type="ARBA" id="ARBA00023122"/>
    </source>
</evidence>
<feature type="domain" description="CBS" evidence="3">
    <location>
        <begin position="74"/>
        <end position="129"/>
    </location>
</feature>
<feature type="domain" description="CBS" evidence="3">
    <location>
        <begin position="10"/>
        <end position="66"/>
    </location>
</feature>
<protein>
    <submittedName>
        <fullName evidence="4">Signal-transduction protein</fullName>
    </submittedName>
</protein>
<dbReference type="EMBL" id="AEGP01000051">
    <property type="protein sequence ID" value="EGG41540.1"/>
    <property type="molecule type" value="Genomic_DNA"/>
</dbReference>
<dbReference type="InterPro" id="IPR000644">
    <property type="entry name" value="CBS_dom"/>
</dbReference>
<proteinExistence type="predicted"/>
<dbReference type="SMART" id="SM00116">
    <property type="entry name" value="CBS"/>
    <property type="match status" value="2"/>
</dbReference>
<dbReference type="PATRIC" id="fig|886738.10.peg.1687"/>
<comment type="caution">
    <text evidence="4">The sequence shown here is derived from an EMBL/GenBank/DDBJ whole genome shotgun (WGS) entry which is preliminary data.</text>
</comment>
<name>F3KM21_9ARCH</name>
<organism evidence="4">
    <name type="scientific">Candidatus Nitrosarchaeum limnium SFB1</name>
    <dbReference type="NCBI Taxonomy" id="886738"/>
    <lineage>
        <taxon>Archaea</taxon>
        <taxon>Nitrososphaerota</taxon>
        <taxon>Nitrososphaeria</taxon>
        <taxon>Nitrosopumilales</taxon>
        <taxon>Nitrosopumilaceae</taxon>
        <taxon>Nitrosarchaeum</taxon>
    </lineage>
</organism>
<dbReference type="HOGENOM" id="CLU_040681_12_2_2"/>
<dbReference type="PANTHER" id="PTHR43080:SF2">
    <property type="entry name" value="CBS DOMAIN-CONTAINING PROTEIN"/>
    <property type="match status" value="1"/>
</dbReference>
<dbReference type="InterPro" id="IPR051257">
    <property type="entry name" value="Diverse_CBS-Domain"/>
</dbReference>
<dbReference type="Gene3D" id="3.10.580.10">
    <property type="entry name" value="CBS-domain"/>
    <property type="match status" value="1"/>
</dbReference>
<evidence type="ECO:0000313" key="4">
    <source>
        <dbReference type="EMBL" id="EGG41540.1"/>
    </source>
</evidence>
<accession>F3KM21</accession>
<dbReference type="InterPro" id="IPR046342">
    <property type="entry name" value="CBS_dom_sf"/>
</dbReference>
<keyword evidence="1 2" id="KW-0129">CBS domain</keyword>
<gene>
    <name evidence="4" type="ORF">Nlim_1550</name>
</gene>
<dbReference type="AlphaFoldDB" id="F3KM21"/>
<dbReference type="PROSITE" id="PS51371">
    <property type="entry name" value="CBS"/>
    <property type="match status" value="2"/>
</dbReference>
<dbReference type="STRING" id="886738.Nlim_1550"/>
<dbReference type="Proteomes" id="UP000004348">
    <property type="component" value="Chromosome"/>
</dbReference>
<dbReference type="SUPFAM" id="SSF54631">
    <property type="entry name" value="CBS-domain pair"/>
    <property type="match status" value="1"/>
</dbReference>
<reference evidence="4" key="1">
    <citation type="journal article" date="2011" name="PLoS ONE">
        <title>Genome of a low-salinity ammonia-oxidizing archaeon determined by single-cell and metagenomic analysis.</title>
        <authorList>
            <person name="Blainey P.C."/>
            <person name="Mosier A.C."/>
            <person name="Potanina A."/>
            <person name="Francis C.A."/>
            <person name="Quake S.R."/>
        </authorList>
    </citation>
    <scope>NUCLEOTIDE SEQUENCE [LARGE SCALE GENOMIC DNA]</scope>
    <source>
        <strain evidence="4">SFB1</strain>
    </source>
</reference>